<dbReference type="GO" id="GO:0006799">
    <property type="term" value="P:polyphosphate biosynthetic process"/>
    <property type="evidence" value="ECO:0007669"/>
    <property type="project" value="UniProtKB-ARBA"/>
</dbReference>
<organism evidence="3 4">
    <name type="scientific">Streptomyces sedi</name>
    <dbReference type="NCBI Taxonomy" id="555059"/>
    <lineage>
        <taxon>Bacteria</taxon>
        <taxon>Bacillati</taxon>
        <taxon>Actinomycetota</taxon>
        <taxon>Actinomycetes</taxon>
        <taxon>Kitasatosporales</taxon>
        <taxon>Streptomycetaceae</taxon>
        <taxon>Streptomyces</taxon>
    </lineage>
</organism>
<keyword evidence="4" id="KW-1185">Reference proteome</keyword>
<dbReference type="InterPro" id="IPR018966">
    <property type="entry name" value="VTC_domain"/>
</dbReference>
<dbReference type="Proteomes" id="UP000311713">
    <property type="component" value="Unassembled WGS sequence"/>
</dbReference>
<sequence length="295" mass="33033">MATTAPAHAPHAFNRYELKYLVPAAGVAEIRREVAARMRQDGNAGPNGYGVWSLYYDTTGLRFYWEKIEGLRFRRKLRIRRYGEPGAAPDDLPVSLEIKQRVNRVTQKRRVLLPYAAARELCDGRRPIVPPDADRAGADRADSGRADSGRADADRAFVDEVLELVTRLDLRPTAITGYRREPYVGVDSDLGLRVTFDHRVRGRDHDLDLCAEAQNRSIISPHLVVMEVKANERAPYWITDLAARHGLQVRRISKYCQSVEAFGRAPRSVFHVPETEDTPLAAPGGPGTAVERQPA</sequence>
<reference evidence="3 4" key="1">
    <citation type="submission" date="2019-06" db="EMBL/GenBank/DDBJ databases">
        <title>Draft genome of Streptomyces sedi sp. JCM16909.</title>
        <authorList>
            <person name="Klykleung N."/>
            <person name="Tanasupawat S."/>
            <person name="Kudo T."/>
            <person name="Yuki M."/>
            <person name="Ohkuma M."/>
        </authorList>
    </citation>
    <scope>NUCLEOTIDE SEQUENCE [LARGE SCALE GENOMIC DNA]</scope>
    <source>
        <strain evidence="3 4">JCM 16909</strain>
    </source>
</reference>
<accession>A0A5C4VEI3</accession>
<name>A0A5C4VEI3_9ACTN</name>
<gene>
    <name evidence="3" type="ORF">FH715_00715</name>
</gene>
<feature type="domain" description="VTC" evidence="2">
    <location>
        <begin position="14"/>
        <end position="261"/>
    </location>
</feature>
<dbReference type="Pfam" id="PF09359">
    <property type="entry name" value="VTC"/>
    <property type="match status" value="1"/>
</dbReference>
<dbReference type="OrthoDB" id="9800181at2"/>
<evidence type="ECO:0000313" key="3">
    <source>
        <dbReference type="EMBL" id="TNM34252.1"/>
    </source>
</evidence>
<dbReference type="AlphaFoldDB" id="A0A5C4VEI3"/>
<evidence type="ECO:0000313" key="4">
    <source>
        <dbReference type="Proteomes" id="UP000311713"/>
    </source>
</evidence>
<evidence type="ECO:0000256" key="1">
    <source>
        <dbReference type="SAM" id="MobiDB-lite"/>
    </source>
</evidence>
<feature type="region of interest" description="Disordered" evidence="1">
    <location>
        <begin position="126"/>
        <end position="149"/>
    </location>
</feature>
<proteinExistence type="predicted"/>
<dbReference type="CDD" id="cd07750">
    <property type="entry name" value="PolyPPase_VTC_like"/>
    <property type="match status" value="1"/>
</dbReference>
<evidence type="ECO:0000259" key="2">
    <source>
        <dbReference type="Pfam" id="PF09359"/>
    </source>
</evidence>
<dbReference type="RefSeq" id="WP_139640013.1">
    <property type="nucleotide sequence ID" value="NZ_BAAAZS010000014.1"/>
</dbReference>
<dbReference type="Gene3D" id="3.20.100.30">
    <property type="entry name" value="VTC, catalytic tunnel domain"/>
    <property type="match status" value="1"/>
</dbReference>
<feature type="region of interest" description="Disordered" evidence="1">
    <location>
        <begin position="272"/>
        <end position="295"/>
    </location>
</feature>
<dbReference type="InterPro" id="IPR042267">
    <property type="entry name" value="VTC_sf"/>
</dbReference>
<protein>
    <submittedName>
        <fullName evidence="3">Polyphosphate polymerase domain-containing protein</fullName>
    </submittedName>
</protein>
<comment type="caution">
    <text evidence="3">The sequence shown here is derived from an EMBL/GenBank/DDBJ whole genome shotgun (WGS) entry which is preliminary data.</text>
</comment>
<dbReference type="EMBL" id="VDGT01000001">
    <property type="protein sequence ID" value="TNM34252.1"/>
    <property type="molecule type" value="Genomic_DNA"/>
</dbReference>